<keyword evidence="4" id="KW-1185">Reference proteome</keyword>
<reference evidence="3" key="1">
    <citation type="submission" date="2021-02" db="EMBL/GenBank/DDBJ databases">
        <authorList>
            <person name="Palmer J.M."/>
        </authorList>
    </citation>
    <scope>NUCLEOTIDE SEQUENCE</scope>
    <source>
        <strain evidence="3">SCRP23</strain>
    </source>
</reference>
<gene>
    <name evidence="3" type="ORF">PHYBOEH_008565</name>
</gene>
<organism evidence="3 4">
    <name type="scientific">Phytophthora boehmeriae</name>
    <dbReference type="NCBI Taxonomy" id="109152"/>
    <lineage>
        <taxon>Eukaryota</taxon>
        <taxon>Sar</taxon>
        <taxon>Stramenopiles</taxon>
        <taxon>Oomycota</taxon>
        <taxon>Peronosporomycetes</taxon>
        <taxon>Peronosporales</taxon>
        <taxon>Peronosporaceae</taxon>
        <taxon>Phytophthora</taxon>
    </lineage>
</organism>
<dbReference type="Proteomes" id="UP000693981">
    <property type="component" value="Unassembled WGS sequence"/>
</dbReference>
<protein>
    <submittedName>
        <fullName evidence="3">Uncharacterized protein</fullName>
    </submittedName>
</protein>
<feature type="compositionally biased region" description="Basic residues" evidence="2">
    <location>
        <begin position="304"/>
        <end position="316"/>
    </location>
</feature>
<evidence type="ECO:0000313" key="4">
    <source>
        <dbReference type="Proteomes" id="UP000693981"/>
    </source>
</evidence>
<evidence type="ECO:0000256" key="2">
    <source>
        <dbReference type="SAM" id="MobiDB-lite"/>
    </source>
</evidence>
<dbReference type="AlphaFoldDB" id="A0A8T1X7U5"/>
<dbReference type="EMBL" id="JAGDFL010000050">
    <property type="protein sequence ID" value="KAG7399570.1"/>
    <property type="molecule type" value="Genomic_DNA"/>
</dbReference>
<proteinExistence type="predicted"/>
<comment type="caution">
    <text evidence="3">The sequence shown here is derived from an EMBL/GenBank/DDBJ whole genome shotgun (WGS) entry which is preliminary data.</text>
</comment>
<sequence length="316" mass="37529">MIEFDIFDARADLKRIVKYKAKDLRRIKELKAMRIEWERRQPVVDKELSQLTEEDIDRGWGEAFETEKHILHFSLELSVEDILSKKQQVREYDEEIEDLRIELEDLERDMEECILNETMELESYRDMELNRASTMFADEKACRVRLQRIRWGTRNVRKRVIWRERQDVKTLEKEMLAKRQVEELGVLAFEKKQFVKHKLEQAIENAARSRAKQNEVTLEMKRDAGISQGFDEAVQRMQAITQEYSFQYRLPKTDLREDLNSAMCSGCGRITCDCHLKGSNTVGTGNDTPSKKQETGNVMINPRSKNRLARRWRYQD</sequence>
<keyword evidence="1" id="KW-0175">Coiled coil</keyword>
<dbReference type="OrthoDB" id="2148418at2759"/>
<feature type="coiled-coil region" evidence="1">
    <location>
        <begin position="82"/>
        <end position="116"/>
    </location>
</feature>
<accession>A0A8T1X7U5</accession>
<evidence type="ECO:0000313" key="3">
    <source>
        <dbReference type="EMBL" id="KAG7399570.1"/>
    </source>
</evidence>
<name>A0A8T1X7U5_9STRA</name>
<evidence type="ECO:0000256" key="1">
    <source>
        <dbReference type="SAM" id="Coils"/>
    </source>
</evidence>
<feature type="region of interest" description="Disordered" evidence="2">
    <location>
        <begin position="280"/>
        <end position="316"/>
    </location>
</feature>